<evidence type="ECO:0000313" key="1">
    <source>
        <dbReference type="EMBL" id="BCB00806.1"/>
    </source>
</evidence>
<dbReference type="EMBL" id="AP022836">
    <property type="protein sequence ID" value="BCB00806.1"/>
    <property type="molecule type" value="Genomic_DNA"/>
</dbReference>
<protein>
    <submittedName>
        <fullName evidence="1">Uncharacterized protein</fullName>
    </submittedName>
</protein>
<gene>
    <name evidence="1" type="ORF">ATCC19606_31410</name>
</gene>
<dbReference type="GeneID" id="92892670"/>
<name>A0A6F8TJS4_ACIBA</name>
<reference evidence="1" key="1">
    <citation type="submission" date="2020-03" db="EMBL/GenBank/DDBJ databases">
        <title>Complete genome sequence of Acinetobacter baumannii ATCC19606T, which is a model strain for tolerization of antimicrobial agents.</title>
        <authorList>
            <person name="Tsubouchi T."/>
            <person name="Suzuki M."/>
            <person name="Niki M."/>
            <person name="Oinuma K."/>
            <person name="Niki M."/>
            <person name="Shibayama K."/>
            <person name="Kakeya H."/>
            <person name="Kaneko Y."/>
        </authorList>
    </citation>
    <scope>NUCLEOTIDE SEQUENCE</scope>
    <source>
        <strain evidence="1">ATCC19606</strain>
    </source>
</reference>
<proteinExistence type="predicted"/>
<dbReference type="AlphaFoldDB" id="A0A6F8TJS4"/>
<dbReference type="RefSeq" id="WP_000142788.1">
    <property type="nucleotide sequence ID" value="NZ_AP025740.1"/>
</dbReference>
<organism evidence="1">
    <name type="scientific">Acinetobacter baumannii</name>
    <dbReference type="NCBI Taxonomy" id="470"/>
    <lineage>
        <taxon>Bacteria</taxon>
        <taxon>Pseudomonadati</taxon>
        <taxon>Pseudomonadota</taxon>
        <taxon>Gammaproteobacteria</taxon>
        <taxon>Moraxellales</taxon>
        <taxon>Moraxellaceae</taxon>
        <taxon>Acinetobacter</taxon>
        <taxon>Acinetobacter calcoaceticus/baumannii complex</taxon>
    </lineage>
</organism>
<accession>A0A6F8TJS4</accession>
<sequence length="233" mass="27077">MTFIIAIQLNDSIIVAADNKRVTLNKDSNIEFSTTNDSKLYAWEQGIITGTGESYVVQQAVDIFKNIAKSKLKTLPECLDISKRIRILELGQNLDQVHNGKLLCSSYGQEGAQLYKIERFDKTSQHTLKKVSPMEIIIWLFHPNVDLIADNLKRLYSDLRDYSLFSTQVDWINYYINRLSPIYQKQSEVDPYMSQSFDIFFQTKDEHFFGHIPNTQNIPLSFQQVFKKNSYIK</sequence>